<dbReference type="Proteomes" id="UP001187531">
    <property type="component" value="Unassembled WGS sequence"/>
</dbReference>
<protein>
    <submittedName>
        <fullName evidence="4">Uncharacterized protein</fullName>
    </submittedName>
</protein>
<accession>A0AA88KW30</accession>
<evidence type="ECO:0000256" key="3">
    <source>
        <dbReference type="PROSITE-ProRule" id="PRU00023"/>
    </source>
</evidence>
<feature type="repeat" description="ANK" evidence="3">
    <location>
        <begin position="195"/>
        <end position="218"/>
    </location>
</feature>
<dbReference type="PROSITE" id="PS50088">
    <property type="entry name" value="ANK_REPEAT"/>
    <property type="match status" value="5"/>
</dbReference>
<evidence type="ECO:0000256" key="1">
    <source>
        <dbReference type="ARBA" id="ARBA00022737"/>
    </source>
</evidence>
<feature type="repeat" description="ANK" evidence="3">
    <location>
        <begin position="101"/>
        <end position="133"/>
    </location>
</feature>
<dbReference type="Pfam" id="PF00023">
    <property type="entry name" value="Ank"/>
    <property type="match status" value="1"/>
</dbReference>
<evidence type="ECO:0000313" key="4">
    <source>
        <dbReference type="EMBL" id="KAK2705912.1"/>
    </source>
</evidence>
<proteinExistence type="predicted"/>
<dbReference type="PANTHER" id="PTHR24126:SF14">
    <property type="entry name" value="ANK_REP_REGION DOMAIN-CONTAINING PROTEIN"/>
    <property type="match status" value="1"/>
</dbReference>
<dbReference type="SMART" id="SM00248">
    <property type="entry name" value="ANK"/>
    <property type="match status" value="6"/>
</dbReference>
<reference evidence="4" key="1">
    <citation type="submission" date="2023-07" db="EMBL/GenBank/DDBJ databases">
        <title>Chromosome-level genome assembly of Artemia franciscana.</title>
        <authorList>
            <person name="Jo E."/>
        </authorList>
    </citation>
    <scope>NUCLEOTIDE SEQUENCE</scope>
    <source>
        <tissue evidence="4">Whole body</tissue>
    </source>
</reference>
<dbReference type="PROSITE" id="PS50297">
    <property type="entry name" value="ANK_REP_REGION"/>
    <property type="match status" value="5"/>
</dbReference>
<keyword evidence="2 3" id="KW-0040">ANK repeat</keyword>
<feature type="repeat" description="ANK" evidence="3">
    <location>
        <begin position="134"/>
        <end position="162"/>
    </location>
</feature>
<dbReference type="InterPro" id="IPR036770">
    <property type="entry name" value="Ankyrin_rpt-contain_sf"/>
</dbReference>
<keyword evidence="5" id="KW-1185">Reference proteome</keyword>
<sequence length="395" mass="44372">MMKLDEEVRKFKDNIVELPKLHKSSFIGEHEELSAIKEINTKLEMVCSNKTTPLIYAVHNKSALEVVRYLLEKKANLLEKKAVTSYRSYGPFENNFQKFVSGQTPLHHAVWEGKAEVCKLLIDSGAELDATNVYGETPLVTAIKANNSDIVKLLLKREANPNCGECLHLAAKKGSSDLCQSLIDSGAKLDARNANKDTPLHVAVRNNNLELVNFLLDKIQTTVVNPNCRLLINAMNAENDTPLHIAIKCNNLKLVELLLKKGAKASCDKRLNCGNGLYLCPLLTAVSCLMYKNGYNKDIIKRVVRKGGIKCSSQTYSGECYSGLFRDELTDEDCLWDIFVEKDDAEVAFGKKECDVKGRKRRRNAEEHENVILQEKIDLDNATSRKCKVLKRSER</sequence>
<dbReference type="InterPro" id="IPR002110">
    <property type="entry name" value="Ankyrin_rpt"/>
</dbReference>
<dbReference type="Gene3D" id="1.25.40.20">
    <property type="entry name" value="Ankyrin repeat-containing domain"/>
    <property type="match status" value="2"/>
</dbReference>
<comment type="caution">
    <text evidence="4">The sequence shown here is derived from an EMBL/GenBank/DDBJ whole genome shotgun (WGS) entry which is preliminary data.</text>
</comment>
<organism evidence="4 5">
    <name type="scientific">Artemia franciscana</name>
    <name type="common">Brine shrimp</name>
    <name type="synonym">Artemia sanfranciscana</name>
    <dbReference type="NCBI Taxonomy" id="6661"/>
    <lineage>
        <taxon>Eukaryota</taxon>
        <taxon>Metazoa</taxon>
        <taxon>Ecdysozoa</taxon>
        <taxon>Arthropoda</taxon>
        <taxon>Crustacea</taxon>
        <taxon>Branchiopoda</taxon>
        <taxon>Anostraca</taxon>
        <taxon>Artemiidae</taxon>
        <taxon>Artemia</taxon>
    </lineage>
</organism>
<gene>
    <name evidence="4" type="ORF">QYM36_016057</name>
</gene>
<feature type="repeat" description="ANK" evidence="3">
    <location>
        <begin position="238"/>
        <end position="270"/>
    </location>
</feature>
<feature type="repeat" description="ANK" evidence="3">
    <location>
        <begin position="167"/>
        <end position="194"/>
    </location>
</feature>
<keyword evidence="1" id="KW-0677">Repeat</keyword>
<dbReference type="Pfam" id="PF12796">
    <property type="entry name" value="Ank_2"/>
    <property type="match status" value="2"/>
</dbReference>
<dbReference type="PANTHER" id="PTHR24126">
    <property type="entry name" value="ANKYRIN REPEAT, PH AND SEC7 DOMAIN CONTAINING PROTEIN SECG-RELATED"/>
    <property type="match status" value="1"/>
</dbReference>
<evidence type="ECO:0000313" key="5">
    <source>
        <dbReference type="Proteomes" id="UP001187531"/>
    </source>
</evidence>
<evidence type="ECO:0000256" key="2">
    <source>
        <dbReference type="ARBA" id="ARBA00023043"/>
    </source>
</evidence>
<name>A0AA88KW30_ARTSF</name>
<dbReference type="AlphaFoldDB" id="A0AA88KW30"/>
<dbReference type="PRINTS" id="PR01415">
    <property type="entry name" value="ANKYRIN"/>
</dbReference>
<dbReference type="SUPFAM" id="SSF48403">
    <property type="entry name" value="Ankyrin repeat"/>
    <property type="match status" value="1"/>
</dbReference>
<dbReference type="EMBL" id="JAVRJZ010000020">
    <property type="protein sequence ID" value="KAK2705912.1"/>
    <property type="molecule type" value="Genomic_DNA"/>
</dbReference>